<evidence type="ECO:0000313" key="2">
    <source>
        <dbReference type="EMBL" id="PMD33264.1"/>
    </source>
</evidence>
<organism evidence="2 3">
    <name type="scientific">Hyaloscypha variabilis (strain UAMH 11265 / GT02V1 / F)</name>
    <name type="common">Meliniomyces variabilis</name>
    <dbReference type="NCBI Taxonomy" id="1149755"/>
    <lineage>
        <taxon>Eukaryota</taxon>
        <taxon>Fungi</taxon>
        <taxon>Dikarya</taxon>
        <taxon>Ascomycota</taxon>
        <taxon>Pezizomycotina</taxon>
        <taxon>Leotiomycetes</taxon>
        <taxon>Helotiales</taxon>
        <taxon>Hyaloscyphaceae</taxon>
        <taxon>Hyaloscypha</taxon>
        <taxon>Hyaloscypha variabilis</taxon>
    </lineage>
</organism>
<evidence type="ECO:0000313" key="3">
    <source>
        <dbReference type="Proteomes" id="UP000235786"/>
    </source>
</evidence>
<sequence length="141" mass="16276">MRKAEYDKIRPHMRACEKYNLARTLTADAYLLVEDHVAGLPRLAALLDSNNSFCIFRKFGPVAARILVGKEIELEQLVTRLNELDEEDSENPETRYRLKSIDFYDGCDPEQKELLEEIEVKLNDYCRINPALGFFSPSVAY</sequence>
<proteinExistence type="predicted"/>
<dbReference type="Pfam" id="PF20237">
    <property type="entry name" value="DUF6594"/>
    <property type="match status" value="1"/>
</dbReference>
<accession>A0A2J6R415</accession>
<name>A0A2J6R415_HYAVF</name>
<dbReference type="Proteomes" id="UP000235786">
    <property type="component" value="Unassembled WGS sequence"/>
</dbReference>
<keyword evidence="3" id="KW-1185">Reference proteome</keyword>
<feature type="domain" description="DUF6594" evidence="1">
    <location>
        <begin position="41"/>
        <end position="125"/>
    </location>
</feature>
<dbReference type="OrthoDB" id="3533814at2759"/>
<dbReference type="PANTHER" id="PTHR34502:SF3">
    <property type="entry name" value="DUF6594 DOMAIN-CONTAINING PROTEIN"/>
    <property type="match status" value="1"/>
</dbReference>
<protein>
    <recommendedName>
        <fullName evidence="1">DUF6594 domain-containing protein</fullName>
    </recommendedName>
</protein>
<reference evidence="2 3" key="1">
    <citation type="submission" date="2016-04" db="EMBL/GenBank/DDBJ databases">
        <title>A degradative enzymes factory behind the ericoid mycorrhizal symbiosis.</title>
        <authorList>
            <consortium name="DOE Joint Genome Institute"/>
            <person name="Martino E."/>
            <person name="Morin E."/>
            <person name="Grelet G."/>
            <person name="Kuo A."/>
            <person name="Kohler A."/>
            <person name="Daghino S."/>
            <person name="Barry K."/>
            <person name="Choi C."/>
            <person name="Cichocki N."/>
            <person name="Clum A."/>
            <person name="Copeland A."/>
            <person name="Hainaut M."/>
            <person name="Haridas S."/>
            <person name="Labutti K."/>
            <person name="Lindquist E."/>
            <person name="Lipzen A."/>
            <person name="Khouja H.-R."/>
            <person name="Murat C."/>
            <person name="Ohm R."/>
            <person name="Olson A."/>
            <person name="Spatafora J."/>
            <person name="Veneault-Fourrey C."/>
            <person name="Henrissat B."/>
            <person name="Grigoriev I."/>
            <person name="Martin F."/>
            <person name="Perotto S."/>
        </authorList>
    </citation>
    <scope>NUCLEOTIDE SEQUENCE [LARGE SCALE GENOMIC DNA]</scope>
    <source>
        <strain evidence="2 3">F</strain>
    </source>
</reference>
<gene>
    <name evidence="2" type="ORF">L207DRAFT_518089</name>
</gene>
<dbReference type="EMBL" id="KZ613956">
    <property type="protein sequence ID" value="PMD33264.1"/>
    <property type="molecule type" value="Genomic_DNA"/>
</dbReference>
<dbReference type="AlphaFoldDB" id="A0A2J6R415"/>
<dbReference type="InterPro" id="IPR046529">
    <property type="entry name" value="DUF6594"/>
</dbReference>
<evidence type="ECO:0000259" key="1">
    <source>
        <dbReference type="Pfam" id="PF20237"/>
    </source>
</evidence>
<dbReference type="PANTHER" id="PTHR34502">
    <property type="entry name" value="DUF6594 DOMAIN-CONTAINING PROTEIN-RELATED"/>
    <property type="match status" value="1"/>
</dbReference>